<evidence type="ECO:0000313" key="3">
    <source>
        <dbReference type="Proteomes" id="UP000507470"/>
    </source>
</evidence>
<accession>A0A6J8AZ08</accession>
<evidence type="ECO:0000313" key="2">
    <source>
        <dbReference type="EMBL" id="CAC5375932.1"/>
    </source>
</evidence>
<dbReference type="Proteomes" id="UP000507470">
    <property type="component" value="Unassembled WGS sequence"/>
</dbReference>
<sequence>MDTLTLFNAAVVLPFTAGEPSKTHHSIDNIRPNDGSISGLILLSWFLQVCIRSFFKCSWKIYYSLLLIVLANISQWAHYFAEIYKDTNSESNGMHCQMRNKCHPKKFLDSIKPFATPAEMEYFLLSMIFIAELWQSNDNEPPSSRLALHLANVNTPLLTSLLPVTDSEEVSQEASRESKAKYDSCPVMLIVFGVVIVLPSYILAYYRNESENTENADIAYDTFLSSLAIILLIFSFHMFTYRSYLRAVMGKQHLHFHHKIIIVSFVGSIGYQSLIVFSCIQDGFDRFGDILDSFEYLSIYLDLECFLSSVT</sequence>
<keyword evidence="1" id="KW-0472">Membrane</keyword>
<reference evidence="2 3" key="1">
    <citation type="submission" date="2020-06" db="EMBL/GenBank/DDBJ databases">
        <authorList>
            <person name="Li R."/>
            <person name="Bekaert M."/>
        </authorList>
    </citation>
    <scope>NUCLEOTIDE SEQUENCE [LARGE SCALE GENOMIC DNA]</scope>
    <source>
        <strain evidence="3">wild</strain>
    </source>
</reference>
<dbReference type="OrthoDB" id="10361126at2759"/>
<dbReference type="EMBL" id="CACVKT020002165">
    <property type="protein sequence ID" value="CAC5375932.1"/>
    <property type="molecule type" value="Genomic_DNA"/>
</dbReference>
<feature type="transmembrane region" description="Helical" evidence="1">
    <location>
        <begin position="61"/>
        <end position="81"/>
    </location>
</feature>
<proteinExistence type="predicted"/>
<protein>
    <submittedName>
        <fullName evidence="2">Uncharacterized protein</fullName>
    </submittedName>
</protein>
<keyword evidence="1" id="KW-0812">Transmembrane</keyword>
<dbReference type="AlphaFoldDB" id="A0A6J8AZ08"/>
<feature type="transmembrane region" description="Helical" evidence="1">
    <location>
        <begin position="185"/>
        <end position="206"/>
    </location>
</feature>
<evidence type="ECO:0000256" key="1">
    <source>
        <dbReference type="SAM" id="Phobius"/>
    </source>
</evidence>
<feature type="transmembrane region" description="Helical" evidence="1">
    <location>
        <begin position="260"/>
        <end position="277"/>
    </location>
</feature>
<organism evidence="2 3">
    <name type="scientific">Mytilus coruscus</name>
    <name type="common">Sea mussel</name>
    <dbReference type="NCBI Taxonomy" id="42192"/>
    <lineage>
        <taxon>Eukaryota</taxon>
        <taxon>Metazoa</taxon>
        <taxon>Spiralia</taxon>
        <taxon>Lophotrochozoa</taxon>
        <taxon>Mollusca</taxon>
        <taxon>Bivalvia</taxon>
        <taxon>Autobranchia</taxon>
        <taxon>Pteriomorphia</taxon>
        <taxon>Mytilida</taxon>
        <taxon>Mytiloidea</taxon>
        <taxon>Mytilidae</taxon>
        <taxon>Mytilinae</taxon>
        <taxon>Mytilus</taxon>
    </lineage>
</organism>
<keyword evidence="3" id="KW-1185">Reference proteome</keyword>
<name>A0A6J8AZ08_MYTCO</name>
<gene>
    <name evidence="2" type="ORF">MCOR_12769</name>
</gene>
<feature type="transmembrane region" description="Helical" evidence="1">
    <location>
        <begin position="218"/>
        <end position="239"/>
    </location>
</feature>
<keyword evidence="1" id="KW-1133">Transmembrane helix</keyword>